<evidence type="ECO:0000313" key="2">
    <source>
        <dbReference type="EMBL" id="KAF5343256.1"/>
    </source>
</evidence>
<dbReference type="Proteomes" id="UP000559256">
    <property type="component" value="Unassembled WGS sequence"/>
</dbReference>
<comment type="caution">
    <text evidence="2">The sequence shown here is derived from an EMBL/GenBank/DDBJ whole genome shotgun (WGS) entry which is preliminary data.</text>
</comment>
<evidence type="ECO:0000313" key="3">
    <source>
        <dbReference type="Proteomes" id="UP000559256"/>
    </source>
</evidence>
<accession>A0A8H5FNG4</accession>
<keyword evidence="3" id="KW-1185">Reference proteome</keyword>
<protein>
    <submittedName>
        <fullName evidence="2">Uncharacterized protein</fullName>
    </submittedName>
</protein>
<proteinExistence type="predicted"/>
<sequence>MSTQQTPPTSEGVRMPSEVVQPTRSTTQPQQGATQPDSGHAIHTEPDGTRVVEVPGPQVPFKEQVVGYAKKTRGTLLGNHETKEHGEAILEGKASISTPPAHD</sequence>
<name>A0A8H5FNG4_9AGAR</name>
<feature type="compositionally biased region" description="Basic and acidic residues" evidence="1">
    <location>
        <begin position="40"/>
        <end position="50"/>
    </location>
</feature>
<evidence type="ECO:0000256" key="1">
    <source>
        <dbReference type="SAM" id="MobiDB-lite"/>
    </source>
</evidence>
<dbReference type="AlphaFoldDB" id="A0A8H5FNG4"/>
<dbReference type="OrthoDB" id="3361009at2759"/>
<organism evidence="2 3">
    <name type="scientific">Tetrapyrgos nigripes</name>
    <dbReference type="NCBI Taxonomy" id="182062"/>
    <lineage>
        <taxon>Eukaryota</taxon>
        <taxon>Fungi</taxon>
        <taxon>Dikarya</taxon>
        <taxon>Basidiomycota</taxon>
        <taxon>Agaricomycotina</taxon>
        <taxon>Agaricomycetes</taxon>
        <taxon>Agaricomycetidae</taxon>
        <taxon>Agaricales</taxon>
        <taxon>Marasmiineae</taxon>
        <taxon>Marasmiaceae</taxon>
        <taxon>Tetrapyrgos</taxon>
    </lineage>
</organism>
<dbReference type="EMBL" id="JAACJM010000145">
    <property type="protein sequence ID" value="KAF5343256.1"/>
    <property type="molecule type" value="Genomic_DNA"/>
</dbReference>
<gene>
    <name evidence="2" type="ORF">D9758_013416</name>
</gene>
<reference evidence="2 3" key="1">
    <citation type="journal article" date="2020" name="ISME J.">
        <title>Uncovering the hidden diversity of litter-decomposition mechanisms in mushroom-forming fungi.</title>
        <authorList>
            <person name="Floudas D."/>
            <person name="Bentzer J."/>
            <person name="Ahren D."/>
            <person name="Johansson T."/>
            <person name="Persson P."/>
            <person name="Tunlid A."/>
        </authorList>
    </citation>
    <scope>NUCLEOTIDE SEQUENCE [LARGE SCALE GENOMIC DNA]</scope>
    <source>
        <strain evidence="2 3">CBS 291.85</strain>
    </source>
</reference>
<feature type="compositionally biased region" description="Polar residues" evidence="1">
    <location>
        <begin position="20"/>
        <end position="37"/>
    </location>
</feature>
<feature type="region of interest" description="Disordered" evidence="1">
    <location>
        <begin position="82"/>
        <end position="103"/>
    </location>
</feature>
<feature type="region of interest" description="Disordered" evidence="1">
    <location>
        <begin position="1"/>
        <end position="53"/>
    </location>
</feature>